<dbReference type="SUPFAM" id="SSF55874">
    <property type="entry name" value="ATPase domain of HSP90 chaperone/DNA topoisomerase II/histidine kinase"/>
    <property type="match status" value="1"/>
</dbReference>
<dbReference type="RefSeq" id="WP_152762250.1">
    <property type="nucleotide sequence ID" value="NZ_WHLY01000002.1"/>
</dbReference>
<feature type="transmembrane region" description="Helical" evidence="1">
    <location>
        <begin position="45"/>
        <end position="66"/>
    </location>
</feature>
<dbReference type="PANTHER" id="PTHR34220:SF7">
    <property type="entry name" value="SENSOR HISTIDINE KINASE YPDA"/>
    <property type="match status" value="1"/>
</dbReference>
<dbReference type="EMBL" id="WHLY01000002">
    <property type="protein sequence ID" value="MPR35310.1"/>
    <property type="molecule type" value="Genomic_DNA"/>
</dbReference>
<dbReference type="Pfam" id="PF06580">
    <property type="entry name" value="His_kinase"/>
    <property type="match status" value="1"/>
</dbReference>
<feature type="transmembrane region" description="Helical" evidence="1">
    <location>
        <begin position="12"/>
        <end position="33"/>
    </location>
</feature>
<proteinExistence type="predicted"/>
<dbReference type="Gene3D" id="3.30.565.10">
    <property type="entry name" value="Histidine kinase-like ATPase, C-terminal domain"/>
    <property type="match status" value="1"/>
</dbReference>
<gene>
    <name evidence="3" type="ORF">GBK04_18635</name>
</gene>
<accession>A0A7C9FE75</accession>
<protein>
    <recommendedName>
        <fullName evidence="2">Signal transduction histidine kinase internal region domain-containing protein</fullName>
    </recommendedName>
</protein>
<dbReference type="InterPro" id="IPR036890">
    <property type="entry name" value="HATPase_C_sf"/>
</dbReference>
<organism evidence="3 4">
    <name type="scientific">Salmonirosea aquatica</name>
    <dbReference type="NCBI Taxonomy" id="2654236"/>
    <lineage>
        <taxon>Bacteria</taxon>
        <taxon>Pseudomonadati</taxon>
        <taxon>Bacteroidota</taxon>
        <taxon>Cytophagia</taxon>
        <taxon>Cytophagales</taxon>
        <taxon>Spirosomataceae</taxon>
        <taxon>Salmonirosea</taxon>
    </lineage>
</organism>
<name>A0A7C9FE75_9BACT</name>
<comment type="caution">
    <text evidence="3">The sequence shown here is derived from an EMBL/GenBank/DDBJ whole genome shotgun (WGS) entry which is preliminary data.</text>
</comment>
<dbReference type="Proteomes" id="UP000479293">
    <property type="component" value="Unassembled WGS sequence"/>
</dbReference>
<evidence type="ECO:0000313" key="3">
    <source>
        <dbReference type="EMBL" id="MPR35310.1"/>
    </source>
</evidence>
<evidence type="ECO:0000259" key="2">
    <source>
        <dbReference type="Pfam" id="PF06580"/>
    </source>
</evidence>
<reference evidence="3 4" key="1">
    <citation type="submission" date="2019-10" db="EMBL/GenBank/DDBJ databases">
        <title>Draft Genome Sequence of Cytophagaceae sp. SJW1-29.</title>
        <authorList>
            <person name="Choi A."/>
        </authorList>
    </citation>
    <scope>NUCLEOTIDE SEQUENCE [LARGE SCALE GENOMIC DNA]</scope>
    <source>
        <strain evidence="3 4">SJW1-29</strain>
    </source>
</reference>
<dbReference type="GO" id="GO:0000155">
    <property type="term" value="F:phosphorelay sensor kinase activity"/>
    <property type="evidence" value="ECO:0007669"/>
    <property type="project" value="InterPro"/>
</dbReference>
<keyword evidence="1" id="KW-1133">Transmembrane helix</keyword>
<sequence>MTTPRYFGIRDLWRFCIVISLIVNLPQLLTFAWEPRLSPALYQTGSLALVCQFVSSFLFGMTLALLDLESVQNSMKWYLRQRPATRWVIRIAVLLVLTELFFQFQLLVTGPVRENSLLHLTYFVRHSVIVAAIRGFRYFIDIMHKVNRINIENEQLKRLQIKHQLDVLNNQLNPHFLFNALNILNVSIMTDPGKAQTIVHNLSDILRYNLKIQNQNLVCLAEELEVAHSFLGLYKARFGNKLMFTFENTELRKKWYVVPLALQLLIENAIKHNVITSDHVLHLNVLVDEEAGQLTISNSIHRKTHTDGLGIGLSNLDKRYELITGQTTTQTEDARHFTVMIPLVESP</sequence>
<evidence type="ECO:0000313" key="4">
    <source>
        <dbReference type="Proteomes" id="UP000479293"/>
    </source>
</evidence>
<feature type="transmembrane region" description="Helical" evidence="1">
    <location>
        <begin position="87"/>
        <end position="108"/>
    </location>
</feature>
<dbReference type="AlphaFoldDB" id="A0A7C9FE75"/>
<dbReference type="GO" id="GO:0016020">
    <property type="term" value="C:membrane"/>
    <property type="evidence" value="ECO:0007669"/>
    <property type="project" value="InterPro"/>
</dbReference>
<dbReference type="InterPro" id="IPR010559">
    <property type="entry name" value="Sig_transdc_His_kin_internal"/>
</dbReference>
<evidence type="ECO:0000256" key="1">
    <source>
        <dbReference type="SAM" id="Phobius"/>
    </source>
</evidence>
<keyword evidence="1" id="KW-0472">Membrane</keyword>
<dbReference type="PANTHER" id="PTHR34220">
    <property type="entry name" value="SENSOR HISTIDINE KINASE YPDA"/>
    <property type="match status" value="1"/>
</dbReference>
<keyword evidence="4" id="KW-1185">Reference proteome</keyword>
<dbReference type="InterPro" id="IPR050640">
    <property type="entry name" value="Bact_2-comp_sensor_kinase"/>
</dbReference>
<feature type="domain" description="Signal transduction histidine kinase internal region" evidence="2">
    <location>
        <begin position="164"/>
        <end position="242"/>
    </location>
</feature>
<keyword evidence="1" id="KW-0812">Transmembrane</keyword>